<evidence type="ECO:0000313" key="3">
    <source>
        <dbReference type="Proteomes" id="UP000660110"/>
    </source>
</evidence>
<organism evidence="2 3">
    <name type="scientific">Halobacillus andaensis</name>
    <dbReference type="NCBI Taxonomy" id="1176239"/>
    <lineage>
        <taxon>Bacteria</taxon>
        <taxon>Bacillati</taxon>
        <taxon>Bacillota</taxon>
        <taxon>Bacilli</taxon>
        <taxon>Bacillales</taxon>
        <taxon>Bacillaceae</taxon>
        <taxon>Halobacillus</taxon>
    </lineage>
</organism>
<evidence type="ECO:0000259" key="1">
    <source>
        <dbReference type="PROSITE" id="PS51500"/>
    </source>
</evidence>
<dbReference type="EMBL" id="BMEL01000004">
    <property type="protein sequence ID" value="GGF31155.1"/>
    <property type="molecule type" value="Genomic_DNA"/>
</dbReference>
<dbReference type="InterPro" id="IPR036281">
    <property type="entry name" value="SinR/SinI_dimer_dom_sf"/>
</dbReference>
<dbReference type="RefSeq" id="WP_188378600.1">
    <property type="nucleotide sequence ID" value="NZ_BMEL01000004.1"/>
</dbReference>
<dbReference type="InterPro" id="IPR010981">
    <property type="entry name" value="SinR/SinI_dimer_dom"/>
</dbReference>
<name>A0A917EXH7_HALAA</name>
<reference evidence="2" key="1">
    <citation type="journal article" date="2014" name="Int. J. Syst. Evol. Microbiol.">
        <title>Complete genome sequence of Corynebacterium casei LMG S-19264T (=DSM 44701T), isolated from a smear-ripened cheese.</title>
        <authorList>
            <consortium name="US DOE Joint Genome Institute (JGI-PGF)"/>
            <person name="Walter F."/>
            <person name="Albersmeier A."/>
            <person name="Kalinowski J."/>
            <person name="Ruckert C."/>
        </authorList>
    </citation>
    <scope>NUCLEOTIDE SEQUENCE</scope>
    <source>
        <strain evidence="2">CGMCC 1.12153</strain>
    </source>
</reference>
<dbReference type="GO" id="GO:0046983">
    <property type="term" value="F:protein dimerization activity"/>
    <property type="evidence" value="ECO:0007669"/>
    <property type="project" value="InterPro"/>
</dbReference>
<dbReference type="SUPFAM" id="SSF47406">
    <property type="entry name" value="SinR repressor dimerisation domain-like"/>
    <property type="match status" value="1"/>
</dbReference>
<dbReference type="Pfam" id="PF08671">
    <property type="entry name" value="SinI"/>
    <property type="match status" value="1"/>
</dbReference>
<protein>
    <recommendedName>
        <fullName evidence="1">Sin domain-containing protein</fullName>
    </recommendedName>
</protein>
<sequence length="47" mass="5501">MKKLNVVKKLDAEWVALMKEAKNQGLTKEEVHQFLSLSKKINFKERA</sequence>
<gene>
    <name evidence="2" type="ORF">GCM10010954_32930</name>
</gene>
<accession>A0A917EXH7</accession>
<proteinExistence type="predicted"/>
<feature type="domain" description="Sin" evidence="1">
    <location>
        <begin position="1"/>
        <end position="39"/>
    </location>
</feature>
<dbReference type="PROSITE" id="PS51500">
    <property type="entry name" value="SIN"/>
    <property type="match status" value="1"/>
</dbReference>
<reference evidence="2" key="2">
    <citation type="submission" date="2020-09" db="EMBL/GenBank/DDBJ databases">
        <authorList>
            <person name="Sun Q."/>
            <person name="Zhou Y."/>
        </authorList>
    </citation>
    <scope>NUCLEOTIDE SEQUENCE</scope>
    <source>
        <strain evidence="2">CGMCC 1.12153</strain>
    </source>
</reference>
<evidence type="ECO:0000313" key="2">
    <source>
        <dbReference type="EMBL" id="GGF31155.1"/>
    </source>
</evidence>
<comment type="caution">
    <text evidence="2">The sequence shown here is derived from an EMBL/GenBank/DDBJ whole genome shotgun (WGS) entry which is preliminary data.</text>
</comment>
<dbReference type="GO" id="GO:0006355">
    <property type="term" value="P:regulation of DNA-templated transcription"/>
    <property type="evidence" value="ECO:0007669"/>
    <property type="project" value="InterPro"/>
</dbReference>
<dbReference type="AlphaFoldDB" id="A0A917EXH7"/>
<keyword evidence="3" id="KW-1185">Reference proteome</keyword>
<dbReference type="Proteomes" id="UP000660110">
    <property type="component" value="Unassembled WGS sequence"/>
</dbReference>